<protein>
    <recommendedName>
        <fullName evidence="4">RRM domain-containing protein</fullName>
    </recommendedName>
</protein>
<evidence type="ECO:0000259" key="4">
    <source>
        <dbReference type="PROSITE" id="PS50102"/>
    </source>
</evidence>
<dbReference type="InterPro" id="IPR000504">
    <property type="entry name" value="RRM_dom"/>
</dbReference>
<dbReference type="EnsemblMetazoa" id="CLYHEMT017740.2">
    <property type="protein sequence ID" value="CLYHEMP017740.2"/>
    <property type="gene ID" value="CLYHEMG017740"/>
</dbReference>
<feature type="domain" description="RRM" evidence="4">
    <location>
        <begin position="59"/>
        <end position="137"/>
    </location>
</feature>
<dbReference type="GO" id="GO:0003723">
    <property type="term" value="F:RNA binding"/>
    <property type="evidence" value="ECO:0007669"/>
    <property type="project" value="UniProtKB-UniRule"/>
</dbReference>
<keyword evidence="6" id="KW-1185">Reference proteome</keyword>
<feature type="signal peptide" evidence="3">
    <location>
        <begin position="1"/>
        <end position="22"/>
    </location>
</feature>
<dbReference type="CDD" id="cd00590">
    <property type="entry name" value="RRM_SF"/>
    <property type="match status" value="1"/>
</dbReference>
<keyword evidence="1" id="KW-0694">RNA-binding</keyword>
<accession>A0A7M5X5Z4</accession>
<evidence type="ECO:0000313" key="5">
    <source>
        <dbReference type="EnsemblMetazoa" id="CLYHEMP017740.2"/>
    </source>
</evidence>
<dbReference type="AlphaFoldDB" id="A0A7M5X5Z4"/>
<evidence type="ECO:0000256" key="1">
    <source>
        <dbReference type="PROSITE-ProRule" id="PRU00176"/>
    </source>
</evidence>
<dbReference type="PANTHER" id="PTHR48034">
    <property type="entry name" value="TRANSFORMER-2 SEX-DETERMINING PROTEIN-RELATED"/>
    <property type="match status" value="1"/>
</dbReference>
<dbReference type="Gene3D" id="3.30.70.330">
    <property type="match status" value="1"/>
</dbReference>
<dbReference type="SUPFAM" id="SSF54928">
    <property type="entry name" value="RNA-binding domain, RBD"/>
    <property type="match status" value="1"/>
</dbReference>
<feature type="chain" id="PRO_5029729176" description="RRM domain-containing protein" evidence="3">
    <location>
        <begin position="23"/>
        <end position="212"/>
    </location>
</feature>
<keyword evidence="3" id="KW-0732">Signal</keyword>
<feature type="compositionally biased region" description="Pro residues" evidence="2">
    <location>
        <begin position="148"/>
        <end position="160"/>
    </location>
</feature>
<dbReference type="Pfam" id="PF00076">
    <property type="entry name" value="RRM_1"/>
    <property type="match status" value="1"/>
</dbReference>
<feature type="region of interest" description="Disordered" evidence="2">
    <location>
        <begin position="137"/>
        <end position="187"/>
    </location>
</feature>
<evidence type="ECO:0000313" key="6">
    <source>
        <dbReference type="Proteomes" id="UP000594262"/>
    </source>
</evidence>
<evidence type="ECO:0000256" key="3">
    <source>
        <dbReference type="SAM" id="SignalP"/>
    </source>
</evidence>
<dbReference type="InterPro" id="IPR050441">
    <property type="entry name" value="RBM"/>
</dbReference>
<evidence type="ECO:0000256" key="2">
    <source>
        <dbReference type="SAM" id="MobiDB-lite"/>
    </source>
</evidence>
<dbReference type="InterPro" id="IPR035979">
    <property type="entry name" value="RBD_domain_sf"/>
</dbReference>
<dbReference type="Proteomes" id="UP000594262">
    <property type="component" value="Unplaced"/>
</dbReference>
<dbReference type="InterPro" id="IPR012677">
    <property type="entry name" value="Nucleotide-bd_a/b_plait_sf"/>
</dbReference>
<proteinExistence type="predicted"/>
<dbReference type="SMART" id="SM00360">
    <property type="entry name" value="RRM"/>
    <property type="match status" value="1"/>
</dbReference>
<reference evidence="5" key="1">
    <citation type="submission" date="2021-01" db="UniProtKB">
        <authorList>
            <consortium name="EnsemblMetazoa"/>
        </authorList>
    </citation>
    <scope>IDENTIFICATION</scope>
</reference>
<name>A0A7M5X5Z4_9CNID</name>
<feature type="compositionally biased region" description="Basic and acidic residues" evidence="2">
    <location>
        <begin position="161"/>
        <end position="173"/>
    </location>
</feature>
<sequence>KEKNILHRTWLTLISWMTLIGCADNRMSSRVLKKSYSTNTLTRADSTEEENECKTYEGITLCVYRLEPEITKEQLKEVFSKFGHVLKCTVTEECSGPLPYRIGSIAYYSPLEAQQAIRYMNGKAIIQNNIYVGLQTRKKERRRSSRTSPPPSALLLPPPKEGVEIENRTERSFSESVTTSGSGGQSVGEKLIQFKRLCRTRSLNTSALDTHS</sequence>
<organism evidence="5 6">
    <name type="scientific">Clytia hemisphaerica</name>
    <dbReference type="NCBI Taxonomy" id="252671"/>
    <lineage>
        <taxon>Eukaryota</taxon>
        <taxon>Metazoa</taxon>
        <taxon>Cnidaria</taxon>
        <taxon>Hydrozoa</taxon>
        <taxon>Hydroidolina</taxon>
        <taxon>Leptothecata</taxon>
        <taxon>Obeliida</taxon>
        <taxon>Clytiidae</taxon>
        <taxon>Clytia</taxon>
    </lineage>
</organism>
<dbReference type="OrthoDB" id="439808at2759"/>
<dbReference type="PROSITE" id="PS50102">
    <property type="entry name" value="RRM"/>
    <property type="match status" value="1"/>
</dbReference>